<evidence type="ECO:0000256" key="11">
    <source>
        <dbReference type="ARBA" id="ARBA00023012"/>
    </source>
</evidence>
<dbReference type="Gene3D" id="1.10.287.130">
    <property type="match status" value="1"/>
</dbReference>
<dbReference type="InterPro" id="IPR052023">
    <property type="entry name" value="Histidine_kinase_KdpD"/>
</dbReference>
<reference evidence="15 16" key="1">
    <citation type="submission" date="2016-11" db="EMBL/GenBank/DDBJ databases">
        <authorList>
            <person name="Jaros S."/>
            <person name="Januszkiewicz K."/>
            <person name="Wedrychowicz H."/>
        </authorList>
    </citation>
    <scope>NUCLEOTIDE SEQUENCE [LARGE SCALE GENOMIC DNA]</scope>
    <source>
        <strain evidence="15 16">GAS242</strain>
    </source>
</reference>
<organism evidence="15 16">
    <name type="scientific">Bradyrhizobium erythrophlei</name>
    <dbReference type="NCBI Taxonomy" id="1437360"/>
    <lineage>
        <taxon>Bacteria</taxon>
        <taxon>Pseudomonadati</taxon>
        <taxon>Pseudomonadota</taxon>
        <taxon>Alphaproteobacteria</taxon>
        <taxon>Hyphomicrobiales</taxon>
        <taxon>Nitrobacteraceae</taxon>
        <taxon>Bradyrhizobium</taxon>
    </lineage>
</organism>
<accession>A0A1M5JSM9</accession>
<dbReference type="PRINTS" id="PR00344">
    <property type="entry name" value="BCTRLSENSOR"/>
</dbReference>
<dbReference type="InterPro" id="IPR005467">
    <property type="entry name" value="His_kinase_dom"/>
</dbReference>
<gene>
    <name evidence="15" type="ORF">SAMN05444169_2459</name>
</gene>
<dbReference type="GO" id="GO:0000155">
    <property type="term" value="F:phosphorelay sensor kinase activity"/>
    <property type="evidence" value="ECO:0007669"/>
    <property type="project" value="InterPro"/>
</dbReference>
<evidence type="ECO:0000256" key="4">
    <source>
        <dbReference type="ARBA" id="ARBA00022553"/>
    </source>
</evidence>
<dbReference type="AlphaFoldDB" id="A0A1M5JSM9"/>
<dbReference type="Gene3D" id="3.30.450.40">
    <property type="match status" value="1"/>
</dbReference>
<dbReference type="Pfam" id="PF00512">
    <property type="entry name" value="HisKA"/>
    <property type="match status" value="1"/>
</dbReference>
<dbReference type="Gene3D" id="1.20.120.620">
    <property type="entry name" value="Backbone structure of the membrane domain of e. Coli histidine kinase receptor kdpd"/>
    <property type="match status" value="1"/>
</dbReference>
<keyword evidence="7" id="KW-0547">Nucleotide-binding</keyword>
<sequence>MLPGRDPIAALVSHGVIRCLGAAKASFLNSHLPDVQRLAEAHARPAAPRNGDALPPDAGPPSDRILQTQVLPLLFSLISVGLVTAVLLLLDRDLGLSLVPIAYLIPVIVAATRWGIWPATLASVTATAAADFFFFAPFYSFRVDNPEEAVDLLLFLVVALVSSNLASRLRQETETLRRREKEMQQLYDFSRLLAACFSVSDLISAIQKYLSRTLSQPVAFFAATADDHFEVPQTGRVPMAVQQRVAAMGATIGGPPRAVVDESTRDVWLLGPLFSETAVHGLVAVNLGGGSREAIEIKTRRVEAILEEVSLTLQRLDIGKAMEDARLHLQAQLLRDAFHGTLSHELCTPLAAIRGSASVLDSMPAIRQDGRMLSLVEVISDEAAQLDGFIRNLLNATRVTAGGLSPRLEWADPRDIVNAAIRGRVRRLAAHRVETAFADDLPLVHVDSGLIEEACGQLLENAAKYSPSGSTISIRTHVEQGRVVLSIADQGVGITPDEQQQLGRRSFRSQRHQAAIPGSGLGFWIASTFVGANGGRIEISSQGQGQGTTASIALPGSHIEPFELTD</sequence>
<dbReference type="PROSITE" id="PS50109">
    <property type="entry name" value="HIS_KIN"/>
    <property type="match status" value="1"/>
</dbReference>
<dbReference type="Pfam" id="PF02518">
    <property type="entry name" value="HATPase_c"/>
    <property type="match status" value="1"/>
</dbReference>
<proteinExistence type="predicted"/>
<evidence type="ECO:0000256" key="1">
    <source>
        <dbReference type="ARBA" id="ARBA00000085"/>
    </source>
</evidence>
<keyword evidence="12 13" id="KW-0472">Membrane</keyword>
<evidence type="ECO:0000256" key="8">
    <source>
        <dbReference type="ARBA" id="ARBA00022777"/>
    </source>
</evidence>
<keyword evidence="10 13" id="KW-1133">Transmembrane helix</keyword>
<dbReference type="CDD" id="cd00082">
    <property type="entry name" value="HisKA"/>
    <property type="match status" value="1"/>
</dbReference>
<dbReference type="GO" id="GO:0005886">
    <property type="term" value="C:plasma membrane"/>
    <property type="evidence" value="ECO:0007669"/>
    <property type="project" value="TreeGrafter"/>
</dbReference>
<comment type="catalytic activity">
    <reaction evidence="1">
        <text>ATP + protein L-histidine = ADP + protein N-phospho-L-histidine.</text>
        <dbReference type="EC" id="2.7.13.3"/>
    </reaction>
</comment>
<evidence type="ECO:0000256" key="6">
    <source>
        <dbReference type="ARBA" id="ARBA00022692"/>
    </source>
</evidence>
<evidence type="ECO:0000256" key="13">
    <source>
        <dbReference type="SAM" id="Phobius"/>
    </source>
</evidence>
<feature type="transmembrane region" description="Helical" evidence="13">
    <location>
        <begin position="70"/>
        <end position="90"/>
    </location>
</feature>
<dbReference type="InterPro" id="IPR003594">
    <property type="entry name" value="HATPase_dom"/>
</dbReference>
<keyword evidence="4" id="KW-0597">Phosphoprotein</keyword>
<dbReference type="InterPro" id="IPR025201">
    <property type="entry name" value="KdpD_TM"/>
</dbReference>
<dbReference type="InterPro" id="IPR003661">
    <property type="entry name" value="HisK_dim/P_dom"/>
</dbReference>
<dbReference type="Proteomes" id="UP000190675">
    <property type="component" value="Chromosome I"/>
</dbReference>
<dbReference type="SMART" id="SM00388">
    <property type="entry name" value="HisKA"/>
    <property type="match status" value="1"/>
</dbReference>
<name>A0A1M5JSM9_9BRAD</name>
<keyword evidence="8 15" id="KW-0418">Kinase</keyword>
<evidence type="ECO:0000256" key="10">
    <source>
        <dbReference type="ARBA" id="ARBA00022989"/>
    </source>
</evidence>
<evidence type="ECO:0000256" key="9">
    <source>
        <dbReference type="ARBA" id="ARBA00022840"/>
    </source>
</evidence>
<dbReference type="InterPro" id="IPR036097">
    <property type="entry name" value="HisK_dim/P_sf"/>
</dbReference>
<dbReference type="SUPFAM" id="SSF55874">
    <property type="entry name" value="ATPase domain of HSP90 chaperone/DNA topoisomerase II/histidine kinase"/>
    <property type="match status" value="1"/>
</dbReference>
<dbReference type="EMBL" id="LT670818">
    <property type="protein sequence ID" value="SHG43551.1"/>
    <property type="molecule type" value="Genomic_DNA"/>
</dbReference>
<evidence type="ECO:0000256" key="5">
    <source>
        <dbReference type="ARBA" id="ARBA00022679"/>
    </source>
</evidence>
<dbReference type="PANTHER" id="PTHR45569">
    <property type="entry name" value="SENSOR PROTEIN KDPD"/>
    <property type="match status" value="1"/>
</dbReference>
<comment type="subcellular location">
    <subcellularLocation>
        <location evidence="2">Membrane</location>
        <topology evidence="2">Multi-pass membrane protein</topology>
    </subcellularLocation>
</comment>
<evidence type="ECO:0000259" key="14">
    <source>
        <dbReference type="PROSITE" id="PS50109"/>
    </source>
</evidence>
<dbReference type="SUPFAM" id="SSF47384">
    <property type="entry name" value="Homodimeric domain of signal transducing histidine kinase"/>
    <property type="match status" value="1"/>
</dbReference>
<dbReference type="GO" id="GO:0005524">
    <property type="term" value="F:ATP binding"/>
    <property type="evidence" value="ECO:0007669"/>
    <property type="project" value="UniProtKB-KW"/>
</dbReference>
<evidence type="ECO:0000313" key="16">
    <source>
        <dbReference type="Proteomes" id="UP000190675"/>
    </source>
</evidence>
<keyword evidence="5" id="KW-0808">Transferase</keyword>
<dbReference type="InterPro" id="IPR004358">
    <property type="entry name" value="Sig_transdc_His_kin-like_C"/>
</dbReference>
<protein>
    <recommendedName>
        <fullName evidence="3">histidine kinase</fullName>
        <ecNumber evidence="3">2.7.13.3</ecNumber>
    </recommendedName>
</protein>
<keyword evidence="9" id="KW-0067">ATP-binding</keyword>
<evidence type="ECO:0000256" key="7">
    <source>
        <dbReference type="ARBA" id="ARBA00022741"/>
    </source>
</evidence>
<dbReference type="EC" id="2.7.13.3" evidence="3"/>
<feature type="transmembrane region" description="Helical" evidence="13">
    <location>
        <begin position="96"/>
        <end position="114"/>
    </location>
</feature>
<dbReference type="PANTHER" id="PTHR45569:SF1">
    <property type="entry name" value="SENSOR PROTEIN KDPD"/>
    <property type="match status" value="1"/>
</dbReference>
<keyword evidence="6 13" id="KW-0812">Transmembrane</keyword>
<evidence type="ECO:0000313" key="15">
    <source>
        <dbReference type="EMBL" id="SHG43551.1"/>
    </source>
</evidence>
<feature type="domain" description="Histidine kinase" evidence="14">
    <location>
        <begin position="341"/>
        <end position="558"/>
    </location>
</feature>
<dbReference type="Pfam" id="PF13493">
    <property type="entry name" value="DUF4118"/>
    <property type="match status" value="1"/>
</dbReference>
<dbReference type="SMART" id="SM00387">
    <property type="entry name" value="HATPase_c"/>
    <property type="match status" value="1"/>
</dbReference>
<dbReference type="Gene3D" id="3.30.565.10">
    <property type="entry name" value="Histidine kinase-like ATPase, C-terminal domain"/>
    <property type="match status" value="1"/>
</dbReference>
<evidence type="ECO:0000256" key="3">
    <source>
        <dbReference type="ARBA" id="ARBA00012438"/>
    </source>
</evidence>
<evidence type="ECO:0000256" key="12">
    <source>
        <dbReference type="ARBA" id="ARBA00023136"/>
    </source>
</evidence>
<dbReference type="InterPro" id="IPR029016">
    <property type="entry name" value="GAF-like_dom_sf"/>
</dbReference>
<evidence type="ECO:0000256" key="2">
    <source>
        <dbReference type="ARBA" id="ARBA00004141"/>
    </source>
</evidence>
<dbReference type="InterPro" id="IPR038318">
    <property type="entry name" value="KdpD_sf"/>
</dbReference>
<keyword evidence="11" id="KW-0902">Two-component regulatory system</keyword>
<dbReference type="InterPro" id="IPR036890">
    <property type="entry name" value="HATPase_C_sf"/>
</dbReference>